<evidence type="ECO:0000259" key="3">
    <source>
        <dbReference type="SMART" id="SM00460"/>
    </source>
</evidence>
<feature type="transmembrane region" description="Helical" evidence="2">
    <location>
        <begin position="184"/>
        <end position="209"/>
    </location>
</feature>
<dbReference type="RefSeq" id="WP_377578846.1">
    <property type="nucleotide sequence ID" value="NZ_JBHTMP010000101.1"/>
</dbReference>
<feature type="region of interest" description="Disordered" evidence="1">
    <location>
        <begin position="510"/>
        <end position="536"/>
    </location>
</feature>
<feature type="transmembrane region" description="Helical" evidence="2">
    <location>
        <begin position="57"/>
        <end position="75"/>
    </location>
</feature>
<organism evidence="4 5">
    <name type="scientific">Micromonospora sonneratiae</name>
    <dbReference type="NCBI Taxonomy" id="1184706"/>
    <lineage>
        <taxon>Bacteria</taxon>
        <taxon>Bacillati</taxon>
        <taxon>Actinomycetota</taxon>
        <taxon>Actinomycetes</taxon>
        <taxon>Micromonosporales</taxon>
        <taxon>Micromonosporaceae</taxon>
        <taxon>Micromonospora</taxon>
    </lineage>
</organism>
<dbReference type="InterPro" id="IPR038765">
    <property type="entry name" value="Papain-like_cys_pep_sf"/>
</dbReference>
<comment type="caution">
    <text evidence="4">The sequence shown here is derived from an EMBL/GenBank/DDBJ whole genome shotgun (WGS) entry which is preliminary data.</text>
</comment>
<dbReference type="Proteomes" id="UP001597260">
    <property type="component" value="Unassembled WGS sequence"/>
</dbReference>
<dbReference type="InterPro" id="IPR002931">
    <property type="entry name" value="Transglutaminase-like"/>
</dbReference>
<dbReference type="SUPFAM" id="SSF54001">
    <property type="entry name" value="Cysteine proteinases"/>
    <property type="match status" value="1"/>
</dbReference>
<reference evidence="5" key="1">
    <citation type="journal article" date="2019" name="Int. J. Syst. Evol. Microbiol.">
        <title>The Global Catalogue of Microorganisms (GCM) 10K type strain sequencing project: providing services to taxonomists for standard genome sequencing and annotation.</title>
        <authorList>
            <consortium name="The Broad Institute Genomics Platform"/>
            <consortium name="The Broad Institute Genome Sequencing Center for Infectious Disease"/>
            <person name="Wu L."/>
            <person name="Ma J."/>
        </authorList>
    </citation>
    <scope>NUCLEOTIDE SEQUENCE [LARGE SCALE GENOMIC DNA]</scope>
    <source>
        <strain evidence="5">JCM 31037</strain>
    </source>
</reference>
<evidence type="ECO:0000313" key="4">
    <source>
        <dbReference type="EMBL" id="MFD1325895.1"/>
    </source>
</evidence>
<keyword evidence="2" id="KW-0812">Transmembrane</keyword>
<dbReference type="PANTHER" id="PTHR42736:SF1">
    <property type="entry name" value="PROTEIN-GLUTAMINE GAMMA-GLUTAMYLTRANSFERASE"/>
    <property type="match status" value="1"/>
</dbReference>
<feature type="transmembrane region" description="Helical" evidence="2">
    <location>
        <begin position="155"/>
        <end position="172"/>
    </location>
</feature>
<feature type="domain" description="Transglutaminase-like" evidence="3">
    <location>
        <begin position="439"/>
        <end position="510"/>
    </location>
</feature>
<keyword evidence="2" id="KW-1133">Transmembrane helix</keyword>
<dbReference type="Pfam" id="PF01841">
    <property type="entry name" value="Transglut_core"/>
    <property type="match status" value="1"/>
</dbReference>
<name>A0ABW3YQN7_9ACTN</name>
<dbReference type="InterPro" id="IPR021878">
    <property type="entry name" value="TgpA_N"/>
</dbReference>
<evidence type="ECO:0000313" key="5">
    <source>
        <dbReference type="Proteomes" id="UP001597260"/>
    </source>
</evidence>
<dbReference type="EMBL" id="JBHTMP010000101">
    <property type="protein sequence ID" value="MFD1325895.1"/>
    <property type="molecule type" value="Genomic_DNA"/>
</dbReference>
<evidence type="ECO:0000256" key="1">
    <source>
        <dbReference type="SAM" id="MobiDB-lite"/>
    </source>
</evidence>
<dbReference type="Gene3D" id="3.10.620.30">
    <property type="match status" value="1"/>
</dbReference>
<keyword evidence="2" id="KW-0472">Membrane</keyword>
<accession>A0ABW3YQN7</accession>
<proteinExistence type="predicted"/>
<dbReference type="Pfam" id="PF11992">
    <property type="entry name" value="TgpA_N"/>
    <property type="match status" value="1"/>
</dbReference>
<keyword evidence="5" id="KW-1185">Reference proteome</keyword>
<dbReference type="SMART" id="SM00460">
    <property type="entry name" value="TGc"/>
    <property type="match status" value="1"/>
</dbReference>
<protein>
    <submittedName>
        <fullName evidence="4">DUF3488 and transglutaminase-like domain-containing protein</fullName>
    </submittedName>
</protein>
<feature type="transmembrane region" description="Helical" evidence="2">
    <location>
        <begin position="131"/>
        <end position="149"/>
    </location>
</feature>
<gene>
    <name evidence="4" type="ORF">ACFQ4H_32940</name>
</gene>
<dbReference type="PANTHER" id="PTHR42736">
    <property type="entry name" value="PROTEIN-GLUTAMINE GAMMA-GLUTAMYLTRANSFERASE"/>
    <property type="match status" value="1"/>
</dbReference>
<feature type="transmembrane region" description="Helical" evidence="2">
    <location>
        <begin position="32"/>
        <end position="50"/>
    </location>
</feature>
<evidence type="ECO:0000256" key="2">
    <source>
        <dbReference type="SAM" id="Phobius"/>
    </source>
</evidence>
<feature type="transmembrane region" description="Helical" evidence="2">
    <location>
        <begin position="106"/>
        <end position="124"/>
    </location>
</feature>
<sequence>MNRLILAVVVTAAGIAAGGQIASGYAGGNPALLAIASAAVGAAVVGQLTAGHRALTLPANVLGLLALLMALHRWMPAPEGLLDALLHAGARLLTSATPIPARADTLALPVMATWIAVAVSGALAHGRRRGTAVLPPVTLACGMLVLAGPRRDPDYLLTAILIAALALLLALTRTPRTVHRQLRVTRVGTTVLLATGLAVTAGLLTPVLLRGVTSSPPDLRTMVLPPVQAPSQIHPLSLLGRWQADPEQPLLALDSNHPVALRWAVLPDFDGTRWQPAATYLAAGGERAPSTPAVAVQRVQAKVVVVGLAGGWLPVPDGLGRVGGVSIAIDEESGTVVVPDGLRAGQSYEVEAAVPAPTAAQLAGAQIPVSATFDRYRQLPPGNTGPIFSMAIDAAGDGLPFAQATALAAWMKQNYRYDPLAPGGSGYPSIVRFLTAEPGRGGGRGTSEQFAAAYAVLARALGIPARVVVGFDAKAAKEGATTATITAGDARAWPEIYLEPVGWIPMDLTAPRAGDDPRAGAAPPPTAPTAAPVLPEPAVPDVPTVEEDATASDTARSWGYLAVLPVLTAGTLGLIAALRVRRSRRRRVGPDDLSRLRGAWAELRDAARLAGIRIEPHWTVAATVTAISTAGAAPAEAHLVTVVNRAWYAARPDVDGAALAATQALDLVGSTRRNAGRLRRLVWWIDPRPLWW</sequence>
<dbReference type="InterPro" id="IPR052901">
    <property type="entry name" value="Bact_TGase-like"/>
</dbReference>
<feature type="transmembrane region" description="Helical" evidence="2">
    <location>
        <begin position="558"/>
        <end position="578"/>
    </location>
</feature>